<organism evidence="3 4">
    <name type="scientific">Phaeodactylibacter luteus</name>
    <dbReference type="NCBI Taxonomy" id="1564516"/>
    <lineage>
        <taxon>Bacteria</taxon>
        <taxon>Pseudomonadati</taxon>
        <taxon>Bacteroidota</taxon>
        <taxon>Saprospiria</taxon>
        <taxon>Saprospirales</taxon>
        <taxon>Haliscomenobacteraceae</taxon>
        <taxon>Phaeodactylibacter</taxon>
    </lineage>
</organism>
<accession>A0A5C6S7W1</accession>
<keyword evidence="4" id="KW-1185">Reference proteome</keyword>
<evidence type="ECO:0000313" key="3">
    <source>
        <dbReference type="EMBL" id="TXB70151.1"/>
    </source>
</evidence>
<keyword evidence="1" id="KW-1133">Transmembrane helix</keyword>
<evidence type="ECO:0000256" key="1">
    <source>
        <dbReference type="SAM" id="Phobius"/>
    </source>
</evidence>
<feature type="transmembrane region" description="Helical" evidence="1">
    <location>
        <begin position="305"/>
        <end position="328"/>
    </location>
</feature>
<protein>
    <submittedName>
        <fullName evidence="3">DUF1624 domain-containing protein</fullName>
    </submittedName>
</protein>
<evidence type="ECO:0000259" key="2">
    <source>
        <dbReference type="Pfam" id="PF07786"/>
    </source>
</evidence>
<feature type="transmembrane region" description="Helical" evidence="1">
    <location>
        <begin position="223"/>
        <end position="243"/>
    </location>
</feature>
<feature type="transmembrane region" description="Helical" evidence="1">
    <location>
        <begin position="125"/>
        <end position="148"/>
    </location>
</feature>
<feature type="transmembrane region" description="Helical" evidence="1">
    <location>
        <begin position="16"/>
        <end position="35"/>
    </location>
</feature>
<feature type="transmembrane region" description="Helical" evidence="1">
    <location>
        <begin position="55"/>
        <end position="80"/>
    </location>
</feature>
<keyword evidence="1" id="KW-0472">Membrane</keyword>
<feature type="transmembrane region" description="Helical" evidence="1">
    <location>
        <begin position="155"/>
        <end position="173"/>
    </location>
</feature>
<keyword evidence="1" id="KW-0812">Transmembrane</keyword>
<gene>
    <name evidence="3" type="ORF">FRY97_00155</name>
</gene>
<dbReference type="InterPro" id="IPR012429">
    <property type="entry name" value="HGSNAT_cat"/>
</dbReference>
<reference evidence="3 4" key="1">
    <citation type="submission" date="2019-08" db="EMBL/GenBank/DDBJ databases">
        <title>Genome of Phaeodactylibacter luteus.</title>
        <authorList>
            <person name="Bowman J.P."/>
        </authorList>
    </citation>
    <scope>NUCLEOTIDE SEQUENCE [LARGE SCALE GENOMIC DNA]</scope>
    <source>
        <strain evidence="3 4">KCTC 42180</strain>
    </source>
</reference>
<dbReference type="Pfam" id="PF07786">
    <property type="entry name" value="HGSNAT_cat"/>
    <property type="match status" value="1"/>
</dbReference>
<feature type="transmembrane region" description="Helical" evidence="1">
    <location>
        <begin position="193"/>
        <end position="216"/>
    </location>
</feature>
<evidence type="ECO:0000313" key="4">
    <source>
        <dbReference type="Proteomes" id="UP000321580"/>
    </source>
</evidence>
<dbReference type="EMBL" id="VOOR01000001">
    <property type="protein sequence ID" value="TXB70151.1"/>
    <property type="molecule type" value="Genomic_DNA"/>
</dbReference>
<proteinExistence type="predicted"/>
<comment type="caution">
    <text evidence="3">The sequence shown here is derived from an EMBL/GenBank/DDBJ whole genome shotgun (WGS) entry which is preliminary data.</text>
</comment>
<feature type="transmembrane region" description="Helical" evidence="1">
    <location>
        <begin position="100"/>
        <end position="119"/>
    </location>
</feature>
<name>A0A5C6S7W1_9BACT</name>
<feature type="transmembrane region" description="Helical" evidence="1">
    <location>
        <begin position="334"/>
        <end position="354"/>
    </location>
</feature>
<dbReference type="AlphaFoldDB" id="A0A5C6S7W1"/>
<dbReference type="OrthoDB" id="1418407at2"/>
<sequence>MSTFMAFQEAAHRQRLLFIDLLRAFAILMMLQGHFIDTTLAESWRDKAAYPLYSYWAFMRGLTAPVFFFSSGLVFVFLLLRERGNAWANKRAVKGARRGLQLILTGYLLRLSFPALLHGRVPASFFYVDVLHCIGIALLGLVFFYVLSHYLRLPFPLWLALAGGAAFFFYFDVKEADYAGWPVALQHYFHRELGAVFTPVPWVGFSFMGGILGWLLHWRPSWAFGHALPVALLAMGYLTDHYSSNWLIDWYEWTGLEQFRRHAYFNFLLKRLGEVWIVAALFIWLAKYWQTVPRLVLKIGGETLAIYEVHFVVLYGTWFGLGISTIWAYQLNPWQAVAGALLFVLAFVIFTAYLDRIGPVRWAWWGRQFQRAYRLSRWQWYRLRSRGQQVLP</sequence>
<feature type="domain" description="Heparan-alpha-glucosaminide N-acetyltransferase catalytic" evidence="2">
    <location>
        <begin position="15"/>
        <end position="219"/>
    </location>
</feature>
<dbReference type="Proteomes" id="UP000321580">
    <property type="component" value="Unassembled WGS sequence"/>
</dbReference>